<evidence type="ECO:0000256" key="2">
    <source>
        <dbReference type="ARBA" id="ARBA00022679"/>
    </source>
</evidence>
<name>A0A6L6J8Y4_9RHOB</name>
<evidence type="ECO:0000313" key="6">
    <source>
        <dbReference type="Proteomes" id="UP000478183"/>
    </source>
</evidence>
<dbReference type="PANTHER" id="PTHR13693:SF100">
    <property type="entry name" value="8-AMINO-7-OXONONANOATE SYNTHASE"/>
    <property type="match status" value="1"/>
</dbReference>
<accession>A0A6L6J8Y4</accession>
<dbReference type="Gene3D" id="3.90.1150.10">
    <property type="entry name" value="Aspartate Aminotransferase, domain 1"/>
    <property type="match status" value="1"/>
</dbReference>
<dbReference type="SUPFAM" id="SSF53383">
    <property type="entry name" value="PLP-dependent transferases"/>
    <property type="match status" value="1"/>
</dbReference>
<dbReference type="AlphaFoldDB" id="A0A6L6J8Y4"/>
<dbReference type="GO" id="GO:0008710">
    <property type="term" value="F:8-amino-7-oxononanoate synthase activity"/>
    <property type="evidence" value="ECO:0007669"/>
    <property type="project" value="TreeGrafter"/>
</dbReference>
<feature type="domain" description="Aminotransferase class I/classII large" evidence="4">
    <location>
        <begin position="29"/>
        <end position="361"/>
    </location>
</feature>
<organism evidence="5 6">
    <name type="scientific">Paracoccus aestuariivivens</name>
    <dbReference type="NCBI Taxonomy" id="1820333"/>
    <lineage>
        <taxon>Bacteria</taxon>
        <taxon>Pseudomonadati</taxon>
        <taxon>Pseudomonadota</taxon>
        <taxon>Alphaproteobacteria</taxon>
        <taxon>Rhodobacterales</taxon>
        <taxon>Paracoccaceae</taxon>
        <taxon>Paracoccus</taxon>
    </lineage>
</organism>
<sequence>MTAYPRHAERLSVLGTRGRLRELAPAAGLDFASNDYLGLATSPALRDAVTDAIRRGVPVGATGSRLLRGNHPEHVALETMAAQFFGSEAALYMGGGFQANQAIFSALPMADDLVLHDALIHASAHEGFRLGAARTESFRHNDVADAERVLRGWRNSGGRGRVWIALETIYSMQGDFAPLADFAALAARHDAVLVLDEAHATGVYGPLGRGFAAEITDCPVIALHTCGKALAASGALVCADRAVIDTLVNRARPFIFATAPSPLMAVAARAALEHLQRGPDCIATAARLRAHAHACARRIGYDLPPGQILPILIRSDHAALAAARKLQRQDFDVRAIRPPTVPKGTARLRVSITGNLGPDDISALFTAIGDLKQKDFQ</sequence>
<gene>
    <name evidence="5" type="ORF">GL286_12035</name>
</gene>
<evidence type="ECO:0000259" key="4">
    <source>
        <dbReference type="Pfam" id="PF00155"/>
    </source>
</evidence>
<reference evidence="5 6" key="1">
    <citation type="submission" date="2019-11" db="EMBL/GenBank/DDBJ databases">
        <authorList>
            <person name="Dong K."/>
        </authorList>
    </citation>
    <scope>NUCLEOTIDE SEQUENCE [LARGE SCALE GENOMIC DNA]</scope>
    <source>
        <strain evidence="5 6">NBRC 111993</strain>
    </source>
</reference>
<dbReference type="InterPro" id="IPR004839">
    <property type="entry name" value="Aminotransferase_I/II_large"/>
</dbReference>
<comment type="cofactor">
    <cofactor evidence="1">
        <name>pyridoxal 5'-phosphate</name>
        <dbReference type="ChEBI" id="CHEBI:597326"/>
    </cofactor>
</comment>
<keyword evidence="2 5" id="KW-0808">Transferase</keyword>
<dbReference type="EMBL" id="WMIE01000006">
    <property type="protein sequence ID" value="MTH78460.1"/>
    <property type="molecule type" value="Genomic_DNA"/>
</dbReference>
<evidence type="ECO:0000256" key="1">
    <source>
        <dbReference type="ARBA" id="ARBA00001933"/>
    </source>
</evidence>
<dbReference type="InterPro" id="IPR015424">
    <property type="entry name" value="PyrdxlP-dep_Trfase"/>
</dbReference>
<evidence type="ECO:0000256" key="3">
    <source>
        <dbReference type="ARBA" id="ARBA00022898"/>
    </source>
</evidence>
<dbReference type="InterPro" id="IPR050087">
    <property type="entry name" value="AON_synthase_class-II"/>
</dbReference>
<dbReference type="InterPro" id="IPR015421">
    <property type="entry name" value="PyrdxlP-dep_Trfase_major"/>
</dbReference>
<keyword evidence="5" id="KW-0032">Aminotransferase</keyword>
<dbReference type="InterPro" id="IPR015422">
    <property type="entry name" value="PyrdxlP-dep_Trfase_small"/>
</dbReference>
<evidence type="ECO:0000313" key="5">
    <source>
        <dbReference type="EMBL" id="MTH78460.1"/>
    </source>
</evidence>
<dbReference type="Proteomes" id="UP000478183">
    <property type="component" value="Unassembled WGS sequence"/>
</dbReference>
<dbReference type="RefSeq" id="WP_155095810.1">
    <property type="nucleotide sequence ID" value="NZ_WMIE01000006.1"/>
</dbReference>
<dbReference type="PANTHER" id="PTHR13693">
    <property type="entry name" value="CLASS II AMINOTRANSFERASE/8-AMINO-7-OXONONANOATE SYNTHASE"/>
    <property type="match status" value="1"/>
</dbReference>
<comment type="caution">
    <text evidence="5">The sequence shown here is derived from an EMBL/GenBank/DDBJ whole genome shotgun (WGS) entry which is preliminary data.</text>
</comment>
<keyword evidence="6" id="KW-1185">Reference proteome</keyword>
<dbReference type="GO" id="GO:0030170">
    <property type="term" value="F:pyridoxal phosphate binding"/>
    <property type="evidence" value="ECO:0007669"/>
    <property type="project" value="InterPro"/>
</dbReference>
<protein>
    <submittedName>
        <fullName evidence="5">Aminotransferase class I/II-fold pyridoxal phosphate-dependent enzyme</fullName>
    </submittedName>
</protein>
<dbReference type="OrthoDB" id="9807157at2"/>
<keyword evidence="3" id="KW-0663">Pyridoxal phosphate</keyword>
<dbReference type="Gene3D" id="3.40.640.10">
    <property type="entry name" value="Type I PLP-dependent aspartate aminotransferase-like (Major domain)"/>
    <property type="match status" value="1"/>
</dbReference>
<proteinExistence type="predicted"/>
<dbReference type="GO" id="GO:0009102">
    <property type="term" value="P:biotin biosynthetic process"/>
    <property type="evidence" value="ECO:0007669"/>
    <property type="project" value="TreeGrafter"/>
</dbReference>
<dbReference type="GO" id="GO:0008483">
    <property type="term" value="F:transaminase activity"/>
    <property type="evidence" value="ECO:0007669"/>
    <property type="project" value="UniProtKB-KW"/>
</dbReference>
<dbReference type="Pfam" id="PF00155">
    <property type="entry name" value="Aminotran_1_2"/>
    <property type="match status" value="1"/>
</dbReference>